<dbReference type="EMBL" id="JAERQJ010000003">
    <property type="protein sequence ID" value="MBL0684060.1"/>
    <property type="molecule type" value="Genomic_DNA"/>
</dbReference>
<evidence type="ECO:0000256" key="3">
    <source>
        <dbReference type="PROSITE-ProRule" id="PRU00339"/>
    </source>
</evidence>
<protein>
    <recommendedName>
        <fullName evidence="6">Esterase</fullName>
    </recommendedName>
</protein>
<name>A0A936ZY66_9FLAO</name>
<dbReference type="InterPro" id="IPR011990">
    <property type="entry name" value="TPR-like_helical_dom_sf"/>
</dbReference>
<dbReference type="Gene3D" id="3.40.50.1820">
    <property type="entry name" value="alpha/beta hydrolase"/>
    <property type="match status" value="1"/>
</dbReference>
<feature type="repeat" description="TPR" evidence="3">
    <location>
        <begin position="381"/>
        <end position="414"/>
    </location>
</feature>
<evidence type="ECO:0000313" key="5">
    <source>
        <dbReference type="Proteomes" id="UP000651057"/>
    </source>
</evidence>
<evidence type="ECO:0000256" key="1">
    <source>
        <dbReference type="ARBA" id="ARBA00005622"/>
    </source>
</evidence>
<dbReference type="GO" id="GO:0016788">
    <property type="term" value="F:hydrolase activity, acting on ester bonds"/>
    <property type="evidence" value="ECO:0007669"/>
    <property type="project" value="TreeGrafter"/>
</dbReference>
<evidence type="ECO:0008006" key="6">
    <source>
        <dbReference type="Google" id="ProtNLM"/>
    </source>
</evidence>
<comment type="similarity">
    <text evidence="1">Belongs to the esterase D family.</text>
</comment>
<dbReference type="AlphaFoldDB" id="A0A936ZY66"/>
<dbReference type="Proteomes" id="UP000651057">
    <property type="component" value="Unassembled WGS sequence"/>
</dbReference>
<dbReference type="SUPFAM" id="SSF48452">
    <property type="entry name" value="TPR-like"/>
    <property type="match status" value="1"/>
</dbReference>
<dbReference type="Gene3D" id="1.25.40.10">
    <property type="entry name" value="Tetratricopeptide repeat domain"/>
    <property type="match status" value="1"/>
</dbReference>
<keyword evidence="3" id="KW-0802">TPR repeat</keyword>
<sequence>MIKLRQLILIILLLSIISCIEKEKQQETEETDSTKLNQGIQIGQFDKINSKILNQERKLIIYVPESVNDPKRKRKQYPVVYLLDGVYNFMPFVGMLKQYSEMNDTKILPEMIVVGIENADFKSRMMDFSPTTDGNPKQYGGGEKFLSFIKKELFPYIEENYSGSNNRTIIGHSFGGLVVMNALTNHSEMFDNYLMIDGSLYFDNELFLKNSKYSLKDKDLKGKNFYIGIANTATYGSSLESIKSDTIQANRYVRHSLNLVNQINEMNTGLNMKWKYYENDTHGSSAFLSQLDGFRFFYSWFEFKKEQYYRSKYFIPKTKEDRFANLTELHFENVSKKLGYNFKPEKDWVSGYAYSLNSFQNQPQQAIETYKLNIKYYPKTPSVYKDLADFYLSQKDTSNAIVNYKKALTFEENVSINDTLNKIE</sequence>
<dbReference type="SUPFAM" id="SSF53474">
    <property type="entry name" value="alpha/beta-Hydrolases"/>
    <property type="match status" value="1"/>
</dbReference>
<organism evidence="4 5">
    <name type="scientific">Aquimarina mytili</name>
    <dbReference type="NCBI Taxonomy" id="874423"/>
    <lineage>
        <taxon>Bacteria</taxon>
        <taxon>Pseudomonadati</taxon>
        <taxon>Bacteroidota</taxon>
        <taxon>Flavobacteriia</taxon>
        <taxon>Flavobacteriales</taxon>
        <taxon>Flavobacteriaceae</taxon>
        <taxon>Aquimarina</taxon>
    </lineage>
</organism>
<reference evidence="4" key="1">
    <citation type="submission" date="2021-01" db="EMBL/GenBank/DDBJ databases">
        <authorList>
            <person name="Zhong Y.L."/>
        </authorList>
    </citation>
    <scope>NUCLEOTIDE SEQUENCE</scope>
    <source>
        <strain evidence="4">KCTC 23302</strain>
    </source>
</reference>
<dbReference type="PROSITE" id="PS51257">
    <property type="entry name" value="PROKAR_LIPOPROTEIN"/>
    <property type="match status" value="1"/>
</dbReference>
<evidence type="ECO:0000313" key="4">
    <source>
        <dbReference type="EMBL" id="MBL0684060.1"/>
    </source>
</evidence>
<evidence type="ECO:0000256" key="2">
    <source>
        <dbReference type="ARBA" id="ARBA00022801"/>
    </source>
</evidence>
<dbReference type="PANTHER" id="PTHR40841">
    <property type="entry name" value="SIDEROPHORE TRIACETYLFUSARININE C ESTERASE"/>
    <property type="match status" value="1"/>
</dbReference>
<proteinExistence type="inferred from homology"/>
<keyword evidence="2" id="KW-0378">Hydrolase</keyword>
<comment type="caution">
    <text evidence="4">The sequence shown here is derived from an EMBL/GenBank/DDBJ whole genome shotgun (WGS) entry which is preliminary data.</text>
</comment>
<keyword evidence="5" id="KW-1185">Reference proteome</keyword>
<dbReference type="Pfam" id="PF00756">
    <property type="entry name" value="Esterase"/>
    <property type="match status" value="1"/>
</dbReference>
<dbReference type="RefSeq" id="WP_201919636.1">
    <property type="nucleotide sequence ID" value="NZ_BAABAX010000005.1"/>
</dbReference>
<dbReference type="InterPro" id="IPR019734">
    <property type="entry name" value="TPR_rpt"/>
</dbReference>
<dbReference type="PANTHER" id="PTHR40841:SF2">
    <property type="entry name" value="SIDEROPHORE-DEGRADING ESTERASE (EUROFUNG)"/>
    <property type="match status" value="1"/>
</dbReference>
<dbReference type="PROSITE" id="PS50005">
    <property type="entry name" value="TPR"/>
    <property type="match status" value="1"/>
</dbReference>
<dbReference type="InterPro" id="IPR000801">
    <property type="entry name" value="Esterase-like"/>
</dbReference>
<accession>A0A936ZY66</accession>
<dbReference type="InterPro" id="IPR052558">
    <property type="entry name" value="Siderophore_Hydrolase_D"/>
</dbReference>
<gene>
    <name evidence="4" type="ORF">JJQ60_11065</name>
</gene>
<dbReference type="InterPro" id="IPR029058">
    <property type="entry name" value="AB_hydrolase_fold"/>
</dbReference>